<dbReference type="InParanoid" id="A0A409VN81"/>
<sequence length="371" mass="42575">MDVHEMFSHPEVEMMVKISGTPWKYEYMANETSLTVLELYSDNTTLIESMDKEAFAIYCGTRNCNLRLDHPDGPLLRVIFAEPLYLPPPSNFAIPPSRRNDNDNTALLLHYHFNVPMLFFRDQAPVATYLTIGNAMFVRRNSQGELDRLDGYYQYCSEKENRKPTHTWFSHSFEPKKKAANYIIHQCPKETMKLIRQCAEGSNPSILARPFAIDAFLLNHLIMEINTMVIEPRATLLSIERRVFTHEKVKNVSELHRVARDVRFIKDTVGALLETLDNVISAQKHHMSLVEMGHQVLDPDRESVRDSLSLLRSKANSIMREVTSLEGRASLKIDLEYNLENQQDSRTNLRIARLTTDIAAASQKDSSSMIT</sequence>
<comment type="caution">
    <text evidence="1">The sequence shown here is derived from an EMBL/GenBank/DDBJ whole genome shotgun (WGS) entry which is preliminary data.</text>
</comment>
<evidence type="ECO:0000313" key="1">
    <source>
        <dbReference type="EMBL" id="PPQ67676.1"/>
    </source>
</evidence>
<dbReference type="AlphaFoldDB" id="A0A409VN81"/>
<organism evidence="1 2">
    <name type="scientific">Psilocybe cyanescens</name>
    <dbReference type="NCBI Taxonomy" id="93625"/>
    <lineage>
        <taxon>Eukaryota</taxon>
        <taxon>Fungi</taxon>
        <taxon>Dikarya</taxon>
        <taxon>Basidiomycota</taxon>
        <taxon>Agaricomycotina</taxon>
        <taxon>Agaricomycetes</taxon>
        <taxon>Agaricomycetidae</taxon>
        <taxon>Agaricales</taxon>
        <taxon>Agaricineae</taxon>
        <taxon>Strophariaceae</taxon>
        <taxon>Psilocybe</taxon>
    </lineage>
</organism>
<dbReference type="Proteomes" id="UP000283269">
    <property type="component" value="Unassembled WGS sequence"/>
</dbReference>
<proteinExistence type="predicted"/>
<dbReference type="EMBL" id="NHYD01003971">
    <property type="protein sequence ID" value="PPQ67676.1"/>
    <property type="molecule type" value="Genomic_DNA"/>
</dbReference>
<gene>
    <name evidence="1" type="ORF">CVT25_012704</name>
</gene>
<name>A0A409VN81_PSICY</name>
<reference evidence="1 2" key="1">
    <citation type="journal article" date="2018" name="Evol. Lett.">
        <title>Horizontal gene cluster transfer increased hallucinogenic mushroom diversity.</title>
        <authorList>
            <person name="Reynolds H.T."/>
            <person name="Vijayakumar V."/>
            <person name="Gluck-Thaler E."/>
            <person name="Korotkin H.B."/>
            <person name="Matheny P.B."/>
            <person name="Slot J.C."/>
        </authorList>
    </citation>
    <scope>NUCLEOTIDE SEQUENCE [LARGE SCALE GENOMIC DNA]</scope>
    <source>
        <strain evidence="1 2">2631</strain>
    </source>
</reference>
<dbReference type="OrthoDB" id="3055571at2759"/>
<dbReference type="STRING" id="93625.A0A409VN81"/>
<keyword evidence="2" id="KW-1185">Reference proteome</keyword>
<accession>A0A409VN81</accession>
<protein>
    <submittedName>
        <fullName evidence="1">Uncharacterized protein</fullName>
    </submittedName>
</protein>
<evidence type="ECO:0000313" key="2">
    <source>
        <dbReference type="Proteomes" id="UP000283269"/>
    </source>
</evidence>